<evidence type="ECO:0000256" key="2">
    <source>
        <dbReference type="ARBA" id="ARBA00012646"/>
    </source>
</evidence>
<reference evidence="7 8" key="1">
    <citation type="submission" date="2020-06" db="EMBL/GenBank/DDBJ databases">
        <title>WGS assembly of Ceratodon purpureus strain R40.</title>
        <authorList>
            <person name="Carey S.B."/>
            <person name="Jenkins J."/>
            <person name="Shu S."/>
            <person name="Lovell J.T."/>
            <person name="Sreedasyam A."/>
            <person name="Maumus F."/>
            <person name="Tiley G.P."/>
            <person name="Fernandez-Pozo N."/>
            <person name="Barry K."/>
            <person name="Chen C."/>
            <person name="Wang M."/>
            <person name="Lipzen A."/>
            <person name="Daum C."/>
            <person name="Saski C.A."/>
            <person name="Payton A.C."/>
            <person name="Mcbreen J.C."/>
            <person name="Conrad R.E."/>
            <person name="Kollar L.M."/>
            <person name="Olsson S."/>
            <person name="Huttunen S."/>
            <person name="Landis J.B."/>
            <person name="Wickett N.J."/>
            <person name="Johnson M.G."/>
            <person name="Rensing S.A."/>
            <person name="Grimwood J."/>
            <person name="Schmutz J."/>
            <person name="Mcdaniel S.F."/>
        </authorList>
    </citation>
    <scope>NUCLEOTIDE SEQUENCE [LARGE SCALE GENOMIC DNA]</scope>
    <source>
        <strain evidence="7 8">R40</strain>
    </source>
</reference>
<keyword evidence="8" id="KW-1185">Reference proteome</keyword>
<evidence type="ECO:0000256" key="3">
    <source>
        <dbReference type="ARBA" id="ARBA00022801"/>
    </source>
</evidence>
<dbReference type="PANTHER" id="PTHR47439">
    <property type="entry name" value="LOW MOLECULAR WEIGHT PHOSPHOTYROSINE PROTEIN PHOSPHATASE-RELATED"/>
    <property type="match status" value="1"/>
</dbReference>
<evidence type="ECO:0000256" key="5">
    <source>
        <dbReference type="PIRSR" id="PIRSR617867-1"/>
    </source>
</evidence>
<dbReference type="FunFam" id="3.40.50.2300:FF:000113">
    <property type="entry name" value="Low molecular weight protein-tyrosine-phosphatase"/>
    <property type="match status" value="1"/>
</dbReference>
<dbReference type="InterPro" id="IPR023485">
    <property type="entry name" value="Ptyr_pPase"/>
</dbReference>
<feature type="domain" description="Phosphotyrosine protein phosphatase I" evidence="6">
    <location>
        <begin position="88"/>
        <end position="245"/>
    </location>
</feature>
<dbReference type="InterPro" id="IPR036196">
    <property type="entry name" value="Ptyr_pPase_sf"/>
</dbReference>
<comment type="caution">
    <text evidence="7">The sequence shown here is derived from an EMBL/GenBank/DDBJ whole genome shotgun (WGS) entry which is preliminary data.</text>
</comment>
<dbReference type="PANTHER" id="PTHR47439:SF1">
    <property type="entry name" value="ACID PHOSPHATASE"/>
    <property type="match status" value="1"/>
</dbReference>
<evidence type="ECO:0000313" key="7">
    <source>
        <dbReference type="EMBL" id="KAG0571119.1"/>
    </source>
</evidence>
<name>A0A8T0HJZ2_CERPU</name>
<dbReference type="SMART" id="SM00226">
    <property type="entry name" value="LMWPc"/>
    <property type="match status" value="1"/>
</dbReference>
<gene>
    <name evidence="7" type="ORF">KC19_6G212700</name>
</gene>
<keyword evidence="3" id="KW-0378">Hydrolase</keyword>
<dbReference type="Proteomes" id="UP000822688">
    <property type="component" value="Chromosome 6"/>
</dbReference>
<evidence type="ECO:0000256" key="1">
    <source>
        <dbReference type="ARBA" id="ARBA00011063"/>
    </source>
</evidence>
<evidence type="ECO:0000313" key="8">
    <source>
        <dbReference type="Proteomes" id="UP000822688"/>
    </source>
</evidence>
<protein>
    <recommendedName>
        <fullName evidence="2">acid phosphatase</fullName>
        <ecNumber evidence="2">3.1.3.2</ecNumber>
    </recommendedName>
</protein>
<dbReference type="EMBL" id="CM026427">
    <property type="protein sequence ID" value="KAG0571119.1"/>
    <property type="molecule type" value="Genomic_DNA"/>
</dbReference>
<organism evidence="7 8">
    <name type="scientific">Ceratodon purpureus</name>
    <name type="common">Fire moss</name>
    <name type="synonym">Dicranum purpureum</name>
    <dbReference type="NCBI Taxonomy" id="3225"/>
    <lineage>
        <taxon>Eukaryota</taxon>
        <taxon>Viridiplantae</taxon>
        <taxon>Streptophyta</taxon>
        <taxon>Embryophyta</taxon>
        <taxon>Bryophyta</taxon>
        <taxon>Bryophytina</taxon>
        <taxon>Bryopsida</taxon>
        <taxon>Dicranidae</taxon>
        <taxon>Pseudoditrichales</taxon>
        <taxon>Ditrichaceae</taxon>
        <taxon>Ceratodon</taxon>
    </lineage>
</organism>
<dbReference type="SUPFAM" id="SSF52788">
    <property type="entry name" value="Phosphotyrosine protein phosphatases I"/>
    <property type="match status" value="1"/>
</dbReference>
<dbReference type="Pfam" id="PF01451">
    <property type="entry name" value="LMWPc"/>
    <property type="match status" value="1"/>
</dbReference>
<dbReference type="EC" id="3.1.3.2" evidence="2"/>
<keyword evidence="4" id="KW-0904">Protein phosphatase</keyword>
<evidence type="ECO:0000259" key="6">
    <source>
        <dbReference type="SMART" id="SM00226"/>
    </source>
</evidence>
<dbReference type="AlphaFoldDB" id="A0A8T0HJZ2"/>
<dbReference type="PRINTS" id="PR00719">
    <property type="entry name" value="LMWPTPASE"/>
</dbReference>
<dbReference type="CDD" id="cd16343">
    <property type="entry name" value="LMWPTP"/>
    <property type="match status" value="1"/>
</dbReference>
<comment type="similarity">
    <text evidence="1">Belongs to the low molecular weight phosphotyrosine protein phosphatase family.</text>
</comment>
<proteinExistence type="inferred from homology"/>
<feature type="active site" evidence="5">
    <location>
        <position position="100"/>
    </location>
</feature>
<dbReference type="InterPro" id="IPR017867">
    <property type="entry name" value="Tyr_phospatase_low_mol_wt"/>
</dbReference>
<feature type="active site" description="Proton donor" evidence="5">
    <location>
        <position position="219"/>
    </location>
</feature>
<dbReference type="Gene3D" id="3.40.50.2300">
    <property type="match status" value="1"/>
</dbReference>
<evidence type="ECO:0000256" key="4">
    <source>
        <dbReference type="ARBA" id="ARBA00022912"/>
    </source>
</evidence>
<feature type="active site" description="Nucleophile" evidence="5">
    <location>
        <position position="94"/>
    </location>
</feature>
<sequence length="262" mass="28102">MASVFSAPSSLTGSRAASSRVPCRSVFLPALRVSESVSVVCGSGEFRGGVKAAVRSVGREALGCGSRVTMAASAEVSSSVAEAERRPFGVLFVCLGNICRSPTAEAVFRDVVEKRKLDSLFNIDSAGTIDYHEGNPADPRMKAAALKRGVKLTSISRPIRSSDFEEFDLILAMDKSNRADILTAYESWNRRAPLPAGSKEKVKLMCSYCTKHNVDEVPDPYYGGPAGFEKVLDLLEDACEGLLASIQELQVKDGKVDVKTSI</sequence>
<accession>A0A8T0HJZ2</accession>
<dbReference type="InterPro" id="IPR052995">
    <property type="entry name" value="LMW-PTP"/>
</dbReference>
<dbReference type="GO" id="GO:0003993">
    <property type="term" value="F:acid phosphatase activity"/>
    <property type="evidence" value="ECO:0007669"/>
    <property type="project" value="UniProtKB-EC"/>
</dbReference>
<dbReference type="GO" id="GO:0004725">
    <property type="term" value="F:protein tyrosine phosphatase activity"/>
    <property type="evidence" value="ECO:0007669"/>
    <property type="project" value="InterPro"/>
</dbReference>